<dbReference type="EMBL" id="QFOZ01000007">
    <property type="protein sequence ID" value="PZP88752.1"/>
    <property type="molecule type" value="Genomic_DNA"/>
</dbReference>
<protein>
    <recommendedName>
        <fullName evidence="2">AB hydrolase-1 domain-containing protein</fullName>
    </recommendedName>
</protein>
<dbReference type="Pfam" id="PF00561">
    <property type="entry name" value="Abhydrolase_1"/>
    <property type="match status" value="1"/>
</dbReference>
<dbReference type="PANTHER" id="PTHR43798">
    <property type="entry name" value="MONOACYLGLYCEROL LIPASE"/>
    <property type="match status" value="1"/>
</dbReference>
<feature type="compositionally biased region" description="Polar residues" evidence="1">
    <location>
        <begin position="23"/>
        <end position="43"/>
    </location>
</feature>
<evidence type="ECO:0000313" key="4">
    <source>
        <dbReference type="Proteomes" id="UP000248606"/>
    </source>
</evidence>
<dbReference type="InterPro" id="IPR050266">
    <property type="entry name" value="AB_hydrolase_sf"/>
</dbReference>
<dbReference type="GO" id="GO:0003824">
    <property type="term" value="F:catalytic activity"/>
    <property type="evidence" value="ECO:0007669"/>
    <property type="project" value="UniProtKB-ARBA"/>
</dbReference>
<comment type="caution">
    <text evidence="3">The sequence shown here is derived from an EMBL/GenBank/DDBJ whole genome shotgun (WGS) entry which is preliminary data.</text>
</comment>
<dbReference type="Gene3D" id="3.40.50.1820">
    <property type="entry name" value="alpha/beta hydrolase"/>
    <property type="match status" value="1"/>
</dbReference>
<dbReference type="AlphaFoldDB" id="A0A2W5K8F8"/>
<dbReference type="GO" id="GO:0016020">
    <property type="term" value="C:membrane"/>
    <property type="evidence" value="ECO:0007669"/>
    <property type="project" value="TreeGrafter"/>
</dbReference>
<accession>A0A2W5K8F8</accession>
<gene>
    <name evidence="3" type="ORF">DI579_05160</name>
</gene>
<feature type="compositionally biased region" description="Low complexity" evidence="1">
    <location>
        <begin position="1"/>
        <end position="12"/>
    </location>
</feature>
<dbReference type="PANTHER" id="PTHR43798:SF33">
    <property type="entry name" value="HYDROLASE, PUTATIVE (AFU_ORTHOLOGUE AFUA_2G14860)-RELATED"/>
    <property type="match status" value="1"/>
</dbReference>
<dbReference type="SUPFAM" id="SSF53474">
    <property type="entry name" value="alpha/beta-Hydrolases"/>
    <property type="match status" value="1"/>
</dbReference>
<proteinExistence type="predicted"/>
<evidence type="ECO:0000313" key="3">
    <source>
        <dbReference type="EMBL" id="PZP88752.1"/>
    </source>
</evidence>
<dbReference type="InterPro" id="IPR029058">
    <property type="entry name" value="AB_hydrolase_fold"/>
</dbReference>
<dbReference type="Proteomes" id="UP000248606">
    <property type="component" value="Unassembled WGS sequence"/>
</dbReference>
<dbReference type="InterPro" id="IPR000073">
    <property type="entry name" value="AB_hydrolase_1"/>
</dbReference>
<evidence type="ECO:0000259" key="2">
    <source>
        <dbReference type="Pfam" id="PF00561"/>
    </source>
</evidence>
<name>A0A2W5K8F8_9ACTN</name>
<sequence>MPSQPSHPQHSSWEWHKPPANATPLSTTDYRSTVASTSSSNALASKAKTAENPNDPTFLPTAEAGFVTSADGTRISYYQYGKKVTEAPTIVITGTWPWDAQVFNPLVRLLAQTYHVVQYDQRGYGKSGKPLPISAYTLDKLAADFGAVIDKTAPHKRVHVVGVEWGPYAFSEYNQSHKGRIASFTSLGSPSIDINATCAKADITSSDKAEQKTARQYYASSLFFYGLANVPVIPSAIMLSGMPALVVNSVSDKLAGKWDAHLQGDEMYYGLKMMKANTLKHGLHPSYSFLDVPLLQVIDMSMDILPSAYVTSTLEKHTNRLLLRKLRALRNTIVVYPVSIANWVNEAVRVVEAENPSVK</sequence>
<feature type="domain" description="AB hydrolase-1" evidence="2">
    <location>
        <begin position="92"/>
        <end position="194"/>
    </location>
</feature>
<feature type="region of interest" description="Disordered" evidence="1">
    <location>
        <begin position="1"/>
        <end position="57"/>
    </location>
</feature>
<evidence type="ECO:0000256" key="1">
    <source>
        <dbReference type="SAM" id="MobiDB-lite"/>
    </source>
</evidence>
<organism evidence="3 4">
    <name type="scientific">Lawsonella clevelandensis</name>
    <dbReference type="NCBI Taxonomy" id="1528099"/>
    <lineage>
        <taxon>Bacteria</taxon>
        <taxon>Bacillati</taxon>
        <taxon>Actinomycetota</taxon>
        <taxon>Actinomycetes</taxon>
        <taxon>Mycobacteriales</taxon>
        <taxon>Lawsonellaceae</taxon>
        <taxon>Lawsonella</taxon>
    </lineage>
</organism>
<reference evidence="3 4" key="1">
    <citation type="submission" date="2017-08" db="EMBL/GenBank/DDBJ databases">
        <title>Infants hospitalized years apart are colonized by the same room-sourced microbial strains.</title>
        <authorList>
            <person name="Brooks B."/>
            <person name="Olm M.R."/>
            <person name="Firek B.A."/>
            <person name="Baker R."/>
            <person name="Thomas B.C."/>
            <person name="Morowitz M.J."/>
            <person name="Banfield J.F."/>
        </authorList>
    </citation>
    <scope>NUCLEOTIDE SEQUENCE [LARGE SCALE GENOMIC DNA]</scope>
    <source>
        <strain evidence="3">S2_006_000_R1_57</strain>
    </source>
</reference>